<feature type="region of interest" description="Disordered" evidence="1">
    <location>
        <begin position="1"/>
        <end position="28"/>
    </location>
</feature>
<accession>A0AAN7VQE0</accession>
<dbReference type="InterPro" id="IPR042622">
    <property type="entry name" value="Znf106"/>
</dbReference>
<dbReference type="InterPro" id="IPR036322">
    <property type="entry name" value="WD40_repeat_dom_sf"/>
</dbReference>
<evidence type="ECO:0000313" key="3">
    <source>
        <dbReference type="Proteomes" id="UP001329430"/>
    </source>
</evidence>
<proteinExistence type="predicted"/>
<feature type="region of interest" description="Disordered" evidence="1">
    <location>
        <begin position="1249"/>
        <end position="1619"/>
    </location>
</feature>
<feature type="compositionally biased region" description="Basic and acidic residues" evidence="1">
    <location>
        <begin position="530"/>
        <end position="539"/>
    </location>
</feature>
<feature type="compositionally biased region" description="Polar residues" evidence="1">
    <location>
        <begin position="171"/>
        <end position="181"/>
    </location>
</feature>
<feature type="compositionally biased region" description="Basic residues" evidence="1">
    <location>
        <begin position="1384"/>
        <end position="1396"/>
    </location>
</feature>
<feature type="compositionally biased region" description="Basic residues" evidence="1">
    <location>
        <begin position="1598"/>
        <end position="1608"/>
    </location>
</feature>
<feature type="compositionally biased region" description="Low complexity" evidence="1">
    <location>
        <begin position="831"/>
        <end position="847"/>
    </location>
</feature>
<keyword evidence="3" id="KW-1185">Reference proteome</keyword>
<feature type="compositionally biased region" description="Basic and acidic residues" evidence="1">
    <location>
        <begin position="614"/>
        <end position="626"/>
    </location>
</feature>
<feature type="region of interest" description="Disordered" evidence="1">
    <location>
        <begin position="455"/>
        <end position="485"/>
    </location>
</feature>
<feature type="compositionally biased region" description="Basic and acidic residues" evidence="1">
    <location>
        <begin position="634"/>
        <end position="659"/>
    </location>
</feature>
<feature type="compositionally biased region" description="Pro residues" evidence="1">
    <location>
        <begin position="457"/>
        <end position="471"/>
    </location>
</feature>
<organism evidence="2 3">
    <name type="scientific">Pyrocoelia pectoralis</name>
    <dbReference type="NCBI Taxonomy" id="417401"/>
    <lineage>
        <taxon>Eukaryota</taxon>
        <taxon>Metazoa</taxon>
        <taxon>Ecdysozoa</taxon>
        <taxon>Arthropoda</taxon>
        <taxon>Hexapoda</taxon>
        <taxon>Insecta</taxon>
        <taxon>Pterygota</taxon>
        <taxon>Neoptera</taxon>
        <taxon>Endopterygota</taxon>
        <taxon>Coleoptera</taxon>
        <taxon>Polyphaga</taxon>
        <taxon>Elateriformia</taxon>
        <taxon>Elateroidea</taxon>
        <taxon>Lampyridae</taxon>
        <taxon>Lampyrinae</taxon>
        <taxon>Pyrocoelia</taxon>
    </lineage>
</organism>
<dbReference type="GO" id="GO:0016020">
    <property type="term" value="C:membrane"/>
    <property type="evidence" value="ECO:0007669"/>
    <property type="project" value="TreeGrafter"/>
</dbReference>
<dbReference type="GO" id="GO:0005829">
    <property type="term" value="C:cytosol"/>
    <property type="evidence" value="ECO:0007669"/>
    <property type="project" value="TreeGrafter"/>
</dbReference>
<feature type="compositionally biased region" description="Basic residues" evidence="1">
    <location>
        <begin position="806"/>
        <end position="827"/>
    </location>
</feature>
<dbReference type="Proteomes" id="UP001329430">
    <property type="component" value="Chromosome 2"/>
</dbReference>
<feature type="compositionally biased region" description="Basic and acidic residues" evidence="1">
    <location>
        <begin position="709"/>
        <end position="732"/>
    </location>
</feature>
<feature type="compositionally biased region" description="Basic and acidic residues" evidence="1">
    <location>
        <begin position="1408"/>
        <end position="1468"/>
    </location>
</feature>
<feature type="compositionally biased region" description="Basic and acidic residues" evidence="1">
    <location>
        <begin position="1476"/>
        <end position="1498"/>
    </location>
</feature>
<comment type="caution">
    <text evidence="2">The sequence shown here is derived from an EMBL/GenBank/DDBJ whole genome shotgun (WGS) entry which is preliminary data.</text>
</comment>
<feature type="compositionally biased region" description="Basic and acidic residues" evidence="1">
    <location>
        <begin position="1332"/>
        <end position="1342"/>
    </location>
</feature>
<dbReference type="InterPro" id="IPR015943">
    <property type="entry name" value="WD40/YVTN_repeat-like_dom_sf"/>
</dbReference>
<feature type="region of interest" description="Disordered" evidence="1">
    <location>
        <begin position="894"/>
        <end position="915"/>
    </location>
</feature>
<reference evidence="2 3" key="1">
    <citation type="journal article" date="2024" name="Insects">
        <title>An Improved Chromosome-Level Genome Assembly of the Firefly Pyrocoelia pectoralis.</title>
        <authorList>
            <person name="Fu X."/>
            <person name="Meyer-Rochow V.B."/>
            <person name="Ballantyne L."/>
            <person name="Zhu X."/>
        </authorList>
    </citation>
    <scope>NUCLEOTIDE SEQUENCE [LARGE SCALE GENOMIC DNA]</scope>
    <source>
        <strain evidence="2">XCY_ONT2</strain>
    </source>
</reference>
<feature type="compositionally biased region" description="Polar residues" evidence="1">
    <location>
        <begin position="1272"/>
        <end position="1281"/>
    </location>
</feature>
<feature type="region of interest" description="Disordered" evidence="1">
    <location>
        <begin position="162"/>
        <end position="196"/>
    </location>
</feature>
<feature type="compositionally biased region" description="Basic and acidic residues" evidence="1">
    <location>
        <begin position="1292"/>
        <end position="1305"/>
    </location>
</feature>
<feature type="region of interest" description="Disordered" evidence="1">
    <location>
        <begin position="937"/>
        <end position="966"/>
    </location>
</feature>
<dbReference type="EMBL" id="JAVRBK010000002">
    <property type="protein sequence ID" value="KAK5648999.1"/>
    <property type="molecule type" value="Genomic_DNA"/>
</dbReference>
<dbReference type="GO" id="GO:0003723">
    <property type="term" value="F:RNA binding"/>
    <property type="evidence" value="ECO:0007669"/>
    <property type="project" value="InterPro"/>
</dbReference>
<dbReference type="SUPFAM" id="SSF50978">
    <property type="entry name" value="WD40 repeat-like"/>
    <property type="match status" value="1"/>
</dbReference>
<feature type="region of interest" description="Disordered" evidence="1">
    <location>
        <begin position="530"/>
        <end position="685"/>
    </location>
</feature>
<dbReference type="InterPro" id="IPR001680">
    <property type="entry name" value="WD40_rpt"/>
</dbReference>
<feature type="compositionally biased region" description="Basic and acidic residues" evidence="1">
    <location>
        <begin position="946"/>
        <end position="958"/>
    </location>
</feature>
<feature type="region of interest" description="Disordered" evidence="1">
    <location>
        <begin position="703"/>
        <end position="732"/>
    </location>
</feature>
<dbReference type="SMART" id="SM00320">
    <property type="entry name" value="WD40"/>
    <property type="match status" value="5"/>
</dbReference>
<dbReference type="PANTHER" id="PTHR14435">
    <property type="entry name" value="ZINC FINGER PROTEIN 106"/>
    <property type="match status" value="1"/>
</dbReference>
<feature type="region of interest" description="Disordered" evidence="1">
    <location>
        <begin position="800"/>
        <end position="868"/>
    </location>
</feature>
<dbReference type="GO" id="GO:0017124">
    <property type="term" value="F:SH3 domain binding"/>
    <property type="evidence" value="ECO:0007669"/>
    <property type="project" value="TreeGrafter"/>
</dbReference>
<feature type="compositionally biased region" description="Low complexity" evidence="1">
    <location>
        <begin position="1"/>
        <end position="11"/>
    </location>
</feature>
<feature type="compositionally biased region" description="Basic and acidic residues" evidence="1">
    <location>
        <begin position="1358"/>
        <end position="1369"/>
    </location>
</feature>
<feature type="compositionally biased region" description="Basic and acidic residues" evidence="1">
    <location>
        <begin position="903"/>
        <end position="915"/>
    </location>
</feature>
<sequence length="1989" mass="225683">MNFNHSWNGSRGRNRGNRGPGRNWRGGHYRGGSHFHRVGPPMLNSDNYYSPNRFRGHDNFPNYYAHSPVNQNEHWTPRNRLPPLSNPRQSFLPNMHFSQQNPTRSLSPLPGSEEYMERNISEKSALLKRELELEGSGFLIDNNMKQIESVNSDSTNNNFFENTYPKECNDEQSSLSVNEVTESPRRGSKKQRPISQSVEEIHRKIINHISNLSYSKKMNLVNLSGPSGYDIAIQEVTRQKRMELSKVLRDMCHNKFKENDDSSQVINAIIPDFDIKIEELPREVVEQLSSTLHEDVTERVSLCIDPELMFQQAAEMLNITLDSDKSVEDGDDKVDFSCVNFSNNDQICDVPIANNIEKKEPTIGSMINESVSTPNVQNVESCPTPTCTVDFTIPPQVVTKPQPSSLETEYPILQEPVEVNSIKPDEELYSPGHESSNCSSLEPCNTNYDVMNIPEPADIPIPSPADIPIPPSTDIRIPPTDTNENQAVDSLNAEDAQNESDVLDLNNRDKISFNLNKRTLLKNEDFAENGSVRDDEEKSQVSITESHNEEKVEETPKVTENESGKEDKVQTVKKQKDRSKNKETKSKEIKDEKKIEKEESPPKKIRKDRKNKNKTKEEDEESEKKKQERKSKSRHEGEDAQRTLEKDDRSERRQRDKYNVAETSRAPYDDDVVERRKDKKVKNKYDGEYYSSKYERGKFEVYQGQGYDEGYRKRYRESPAVDDDKHRRSDHDKGFERYRELEADIYHYSKYPVEIEDGRNSKRYYHEKSSYRQEYEYPYNKYDYSSSEYYQRSEVYPSEEYDQKVHYSKAHKGKYKRHNKKHKRHRDRSSDSNASSSGSEKNSSTSSFMVNKHTSKQSDLYESSEEGVANRLPKTSLMERLQVLCDTKLGGIKLEPVSPNPNEDVHKRDSVHSEVDKSINKDINELPKDVNLNEQTIPVDTQPSERSGETTVTERDNDNAYNAVIDSVSPITIDTKHRSESEDDLKNSSEVENFECKNYRQRPWKSPGEKKFMMEHLNQNPTNEDGVEIDMECTHEPPLTEGLIASDPTSAVENVESQPSEISELQANATLSGTVVCGAKSQKLDDTLLQVDSVVSTVTSIENEVVMSVGPTEELKIVEKMLVTTYTQTISDNLEESAKVDKEEEEKKEVTTAFTQTTLANSTTSTQTEMAKMSDTAKQIQTDHVIIVDHLAETAQMDGSIPKPLRCKQFIERMYEIDKEIERLVKLRQSFYHLFLNVSDSDLVVSESKETKGTASSSKSVPKQFESKGSRHTPTPSISERSNSKKRNPHTTGDHKTARSSEHGSRSSHHKHDVTDSKTSTPEPSKQKSAQSHRERSRKTDPKPVNIADKQKSSKLVETQKIEKRESEGLNKNNTPISDSAAKVQHHGRGRPRKHPPNTSQTSKKMKPSKEERAQSEEKKPKVTNLKERSDTSRKRKLKKDETPDKDVKRPKKSDPIEVSTVEKEKVVEVVPVAIEPEKEANDDKDTKPEDVVEDCKPVEVAVTEAPPQEEKNVTVVDESESLPEPDQKLDVENKLNGSFVGDAPEEKEEFKVDPVVVDNPATPVTEESIPTLTSSESSTPSPKKKKRRLSGMMAEYRKKKKKSKKSKKRDEKSAEPKCVSVESSVKITRFSLEQLENMRESIRGKQLAEEEDSPICNDQDTKSKEIEEVNETVETGEENVSVPEPVLQGESESISYSIDFKNFTGAILVIKVIENTVLAASDKGQLCCFDILNGELLNTVDISNLAVTSLVVTSNNDISTVYVGSLDARLTIFNFQTKEIVKQESVSEPIQCMEYSWNFVFVGSDRGTLLRFDLDTETVVDQTKISSFNILMIKASLEGPRKILVVATRNSPVSIRDALSGLLLRTMESSFSPTVYTLLIDRSMVYCGTSQHGILVYTFEDGQLALQHEATKSKGVVCMQIVSNLLFAGCYNGNIYVYNTKTNAYLGTMNGPGGLMLSMEIVNDRIIVGTKSSNFKAWKIPQEYYEEK</sequence>
<evidence type="ECO:0000256" key="1">
    <source>
        <dbReference type="SAM" id="MobiDB-lite"/>
    </source>
</evidence>
<feature type="compositionally biased region" description="Basic and acidic residues" evidence="1">
    <location>
        <begin position="578"/>
        <end position="602"/>
    </location>
</feature>
<feature type="compositionally biased region" description="Basic and acidic residues" evidence="1">
    <location>
        <begin position="546"/>
        <end position="570"/>
    </location>
</feature>
<gene>
    <name evidence="2" type="ORF">RI129_003891</name>
</gene>
<evidence type="ECO:0000313" key="2">
    <source>
        <dbReference type="EMBL" id="KAK5648999.1"/>
    </source>
</evidence>
<evidence type="ECO:0008006" key="4">
    <source>
        <dbReference type="Google" id="ProtNLM"/>
    </source>
</evidence>
<name>A0AAN7VQE0_9COLE</name>
<feature type="compositionally biased region" description="Polar residues" evidence="1">
    <location>
        <begin position="1317"/>
        <end position="1330"/>
    </location>
</feature>
<dbReference type="Gene3D" id="2.130.10.10">
    <property type="entry name" value="YVTN repeat-like/Quinoprotein amine dehydrogenase"/>
    <property type="match status" value="1"/>
</dbReference>
<feature type="compositionally biased region" description="Basic residues" evidence="1">
    <location>
        <begin position="603"/>
        <end position="613"/>
    </location>
</feature>
<dbReference type="PANTHER" id="PTHR14435:SF2">
    <property type="entry name" value="ZINC FINGER PROTEIN 106"/>
    <property type="match status" value="1"/>
</dbReference>
<protein>
    <recommendedName>
        <fullName evidence="4">Zinc finger protein 106</fullName>
    </recommendedName>
</protein>
<feature type="compositionally biased region" description="Low complexity" evidence="1">
    <location>
        <begin position="1566"/>
        <end position="1582"/>
    </location>
</feature>